<dbReference type="SUPFAM" id="SSF50447">
    <property type="entry name" value="Translation proteins"/>
    <property type="match status" value="1"/>
</dbReference>
<dbReference type="GO" id="GO:0001522">
    <property type="term" value="P:pseudouridine synthesis"/>
    <property type="evidence" value="ECO:0007669"/>
    <property type="project" value="InterPro"/>
</dbReference>
<evidence type="ECO:0000313" key="2">
    <source>
        <dbReference type="EMBL" id="TDA39460.1"/>
    </source>
</evidence>
<dbReference type="Proteomes" id="UP000316080">
    <property type="component" value="Unassembled WGS sequence"/>
</dbReference>
<dbReference type="AlphaFoldDB" id="A0A523BG47"/>
<proteinExistence type="predicted"/>
<comment type="caution">
    <text evidence="2">The sequence shown here is derived from an EMBL/GenBank/DDBJ whole genome shotgun (WGS) entry which is preliminary data.</text>
</comment>
<evidence type="ECO:0000313" key="4">
    <source>
        <dbReference type="Proteomes" id="UP000317265"/>
    </source>
</evidence>
<gene>
    <name evidence="2" type="ORF">DSO09_02260</name>
    <name evidence="1" type="ORF">EF809_03570</name>
</gene>
<accession>A0A523BG47</accession>
<name>A0A523BG47_9CREN</name>
<organism evidence="2 4">
    <name type="scientific">Thermoproteota archaeon</name>
    <dbReference type="NCBI Taxonomy" id="2056631"/>
    <lineage>
        <taxon>Archaea</taxon>
        <taxon>Thermoproteota</taxon>
    </lineage>
</organism>
<evidence type="ECO:0000313" key="1">
    <source>
        <dbReference type="EMBL" id="RZN56096.1"/>
    </source>
</evidence>
<sequence>MTTSKKKQLQKIGKIINISKSNLVTIKAYSLVKPGSRILSKNGNYLGIVVDVFGPIHSPYISVKPENIKDIVIGSEVYTIEKRNQ</sequence>
<dbReference type="EMBL" id="RXIH01000030">
    <property type="protein sequence ID" value="RZN56096.1"/>
    <property type="molecule type" value="Genomic_DNA"/>
</dbReference>
<protein>
    <recommendedName>
        <fullName evidence="5">H/ACA RNA-protein complex protein Gar1</fullName>
    </recommendedName>
</protein>
<dbReference type="EMBL" id="QNVI01000026">
    <property type="protein sequence ID" value="TDA39460.1"/>
    <property type="molecule type" value="Genomic_DNA"/>
</dbReference>
<evidence type="ECO:0008006" key="5">
    <source>
        <dbReference type="Google" id="ProtNLM"/>
    </source>
</evidence>
<dbReference type="GO" id="GO:0042254">
    <property type="term" value="P:ribosome biogenesis"/>
    <property type="evidence" value="ECO:0007669"/>
    <property type="project" value="InterPro"/>
</dbReference>
<reference evidence="1 3" key="2">
    <citation type="journal article" date="2019" name="Nat. Microbiol.">
        <title>Wide diversity of methane and short-chain alkane metabolisms in uncultured archaea.</title>
        <authorList>
            <person name="Borrel G."/>
            <person name="Adam P.S."/>
            <person name="McKay L.J."/>
            <person name="Chen L.X."/>
            <person name="Sierra-Garcia I.N."/>
            <person name="Sieber C.M."/>
            <person name="Letourneur Q."/>
            <person name="Ghozlane A."/>
            <person name="Andersen G.L."/>
            <person name="Li W.J."/>
            <person name="Hallam S.J."/>
            <person name="Muyzer G."/>
            <person name="de Oliveira V.M."/>
            <person name="Inskeep W.P."/>
            <person name="Banfield J.F."/>
            <person name="Gribaldo S."/>
        </authorList>
    </citation>
    <scope>NUCLEOTIDE SEQUENCE [LARGE SCALE GENOMIC DNA]</scope>
    <source>
        <strain evidence="1">Verst-YHS</strain>
    </source>
</reference>
<dbReference type="InterPro" id="IPR038664">
    <property type="entry name" value="Gar1/Naf1_Cbf5-bd_sf"/>
</dbReference>
<dbReference type="InterPro" id="IPR007504">
    <property type="entry name" value="H/ACA_rnp_Gar1/Naf1"/>
</dbReference>
<reference evidence="2 4" key="1">
    <citation type="journal article" date="2019" name="Nat. Microbiol.">
        <title>Expanding anaerobic alkane metabolism in the domain of Archaea.</title>
        <authorList>
            <person name="Wang Y."/>
            <person name="Wegener G."/>
            <person name="Hou J."/>
            <person name="Wang F."/>
            <person name="Xiao X."/>
        </authorList>
    </citation>
    <scope>NUCLEOTIDE SEQUENCE [LARGE SCALE GENOMIC DNA]</scope>
    <source>
        <strain evidence="2">WYZ-LMO11</strain>
    </source>
</reference>
<dbReference type="InterPro" id="IPR009000">
    <property type="entry name" value="Transl_B-barrel_sf"/>
</dbReference>
<evidence type="ECO:0000313" key="3">
    <source>
        <dbReference type="Proteomes" id="UP000316080"/>
    </source>
</evidence>
<dbReference type="Gene3D" id="2.40.10.230">
    <property type="entry name" value="Probable tRNA pseudouridine synthase domain"/>
    <property type="match status" value="1"/>
</dbReference>
<dbReference type="Proteomes" id="UP000317265">
    <property type="component" value="Unassembled WGS sequence"/>
</dbReference>
<dbReference type="Pfam" id="PF04410">
    <property type="entry name" value="Gar1"/>
    <property type="match status" value="1"/>
</dbReference>